<keyword evidence="5 6" id="KW-0560">Oxidoreductase</keyword>
<dbReference type="InterPro" id="IPR006091">
    <property type="entry name" value="Acyl-CoA_Oxase/DH_mid-dom"/>
</dbReference>
<dbReference type="GO" id="GO:0016627">
    <property type="term" value="F:oxidoreductase activity, acting on the CH-CH group of donors"/>
    <property type="evidence" value="ECO:0007669"/>
    <property type="project" value="InterPro"/>
</dbReference>
<feature type="domain" description="Acyl-CoA oxidase/dehydrogenase middle" evidence="8">
    <location>
        <begin position="122"/>
        <end position="213"/>
    </location>
</feature>
<dbReference type="SUPFAM" id="SSF56645">
    <property type="entry name" value="Acyl-CoA dehydrogenase NM domain-like"/>
    <property type="match status" value="1"/>
</dbReference>
<evidence type="ECO:0000256" key="6">
    <source>
        <dbReference type="RuleBase" id="RU362125"/>
    </source>
</evidence>
<evidence type="ECO:0000256" key="2">
    <source>
        <dbReference type="ARBA" id="ARBA00009347"/>
    </source>
</evidence>
<dbReference type="PANTHER" id="PTHR43292:SF4">
    <property type="entry name" value="ACYL-COA DEHYDROGENASE FADE34"/>
    <property type="match status" value="1"/>
</dbReference>
<evidence type="ECO:0000256" key="1">
    <source>
        <dbReference type="ARBA" id="ARBA00001974"/>
    </source>
</evidence>
<evidence type="ECO:0000259" key="7">
    <source>
        <dbReference type="Pfam" id="PF00441"/>
    </source>
</evidence>
<dbReference type="SUPFAM" id="SSF47203">
    <property type="entry name" value="Acyl-CoA dehydrogenase C-terminal domain-like"/>
    <property type="match status" value="1"/>
</dbReference>
<dbReference type="AlphaFoldDB" id="A0A1J0VRT0"/>
<accession>A0A1J0VRT0</accession>
<name>A0A1J0VRT0_9NOCA</name>
<evidence type="ECO:0000313" key="10">
    <source>
        <dbReference type="Proteomes" id="UP000183810"/>
    </source>
</evidence>
<dbReference type="InterPro" id="IPR009075">
    <property type="entry name" value="AcylCo_DH/oxidase_C"/>
</dbReference>
<dbReference type="InterPro" id="IPR052161">
    <property type="entry name" value="Mycobact_Acyl-CoA_DH"/>
</dbReference>
<feature type="domain" description="Acyl-CoA dehydrogenase/oxidase C-terminal" evidence="7">
    <location>
        <begin position="227"/>
        <end position="390"/>
    </location>
</feature>
<evidence type="ECO:0000256" key="3">
    <source>
        <dbReference type="ARBA" id="ARBA00022630"/>
    </source>
</evidence>
<dbReference type="OrthoDB" id="5167280at2"/>
<reference evidence="9" key="1">
    <citation type="submission" date="2016-11" db="EMBL/GenBank/DDBJ databases">
        <authorList>
            <person name="Jaros S."/>
            <person name="Januszkiewicz K."/>
            <person name="Wedrychowicz H."/>
        </authorList>
    </citation>
    <scope>NUCLEOTIDE SEQUENCE [LARGE SCALE GENOMIC DNA]</scope>
    <source>
        <strain evidence="9">Y48</strain>
    </source>
</reference>
<dbReference type="InterPro" id="IPR046373">
    <property type="entry name" value="Acyl-CoA_Oxase/DH_mid-dom_sf"/>
</dbReference>
<dbReference type="EMBL" id="CP018082">
    <property type="protein sequence ID" value="APE34722.1"/>
    <property type="molecule type" value="Genomic_DNA"/>
</dbReference>
<evidence type="ECO:0000256" key="5">
    <source>
        <dbReference type="ARBA" id="ARBA00023002"/>
    </source>
</evidence>
<dbReference type="Gene3D" id="2.40.110.10">
    <property type="entry name" value="Butyryl-CoA Dehydrogenase, subunit A, domain 2"/>
    <property type="match status" value="1"/>
</dbReference>
<gene>
    <name evidence="9" type="ORF">BOX37_13040</name>
</gene>
<dbReference type="InterPro" id="IPR036250">
    <property type="entry name" value="AcylCo_DH-like_C"/>
</dbReference>
<dbReference type="RefSeq" id="WP_071927905.1">
    <property type="nucleotide sequence ID" value="NZ_CP018082.1"/>
</dbReference>
<keyword evidence="3 6" id="KW-0285">Flavoprotein</keyword>
<keyword evidence="4 6" id="KW-0274">FAD</keyword>
<dbReference type="Gene3D" id="1.20.140.10">
    <property type="entry name" value="Butyryl-CoA Dehydrogenase, subunit A, domain 3"/>
    <property type="match status" value="1"/>
</dbReference>
<organism evidence="9 10">
    <name type="scientific">Nocardia mangyaensis</name>
    <dbReference type="NCBI Taxonomy" id="2213200"/>
    <lineage>
        <taxon>Bacteria</taxon>
        <taxon>Bacillati</taxon>
        <taxon>Actinomycetota</taxon>
        <taxon>Actinomycetes</taxon>
        <taxon>Mycobacteriales</taxon>
        <taxon>Nocardiaceae</taxon>
        <taxon>Nocardia</taxon>
    </lineage>
</organism>
<evidence type="ECO:0000313" key="9">
    <source>
        <dbReference type="EMBL" id="APE34722.1"/>
    </source>
</evidence>
<evidence type="ECO:0008006" key="11">
    <source>
        <dbReference type="Google" id="ProtNLM"/>
    </source>
</evidence>
<dbReference type="InterPro" id="IPR037069">
    <property type="entry name" value="AcylCoA_DH/ox_N_sf"/>
</dbReference>
<evidence type="ECO:0000259" key="8">
    <source>
        <dbReference type="Pfam" id="PF02770"/>
    </source>
</evidence>
<dbReference type="Pfam" id="PF00441">
    <property type="entry name" value="Acyl-CoA_dh_1"/>
    <property type="match status" value="1"/>
</dbReference>
<dbReference type="FunFam" id="2.40.110.10:FF:000011">
    <property type="entry name" value="Acyl-CoA dehydrogenase FadE34"/>
    <property type="match status" value="1"/>
</dbReference>
<dbReference type="GO" id="GO:0050660">
    <property type="term" value="F:flavin adenine dinucleotide binding"/>
    <property type="evidence" value="ECO:0007669"/>
    <property type="project" value="InterPro"/>
</dbReference>
<dbReference type="KEGG" id="nsl:BOX37_13040"/>
<dbReference type="InterPro" id="IPR009100">
    <property type="entry name" value="AcylCoA_DH/oxidase_NM_dom_sf"/>
</dbReference>
<dbReference type="PANTHER" id="PTHR43292">
    <property type="entry name" value="ACYL-COA DEHYDROGENASE"/>
    <property type="match status" value="1"/>
</dbReference>
<comment type="similarity">
    <text evidence="2 6">Belongs to the acyl-CoA dehydrogenase family.</text>
</comment>
<keyword evidence="10" id="KW-1185">Reference proteome</keyword>
<dbReference type="Proteomes" id="UP000183810">
    <property type="component" value="Chromosome"/>
</dbReference>
<protein>
    <recommendedName>
        <fullName evidence="11">Acyl-CoA dehydrogenase</fullName>
    </recommendedName>
</protein>
<comment type="cofactor">
    <cofactor evidence="1 6">
        <name>FAD</name>
        <dbReference type="ChEBI" id="CHEBI:57692"/>
    </cofactor>
</comment>
<dbReference type="GO" id="GO:0005886">
    <property type="term" value="C:plasma membrane"/>
    <property type="evidence" value="ECO:0007669"/>
    <property type="project" value="TreeGrafter"/>
</dbReference>
<dbReference type="Pfam" id="PF02770">
    <property type="entry name" value="Acyl-CoA_dh_M"/>
    <property type="match status" value="1"/>
</dbReference>
<sequence length="413" mass="44515">MRKDAAASDKLRHEVRTWLSEHWKGVDDHQWRLDVVLAGWAVPTFPENAYGRGLGTALAQVVGAEFEAVGAPRSCQDLGISAVHGWVRMVGMAVARFGGAQLRETFLRDLLAGEADHGVALYSEPGAGSDLASLQTKATLVGDHWVVNGQKVWSSSAAESTWGVLLARTDENVPKHQGISFFILPMRQSGVDIRPIKQITGDSEFSEVFLTDVRVPVENIVGEVNGGWSVLQEVLAAEREWLGAYLEAGNRPGVRAEELDRSGMVSSEGSADLIDAARNAGRADDSAVRQAIAQLHTWRLVHRWNNERLMSGEGGSSPVAAAALGKLASSRILHATGRYKAQMLGPEAMMYGSSHRAGESVNREVMNAFINSVGGGSDQIQRNIISERLLGLPRGHAPDRGVAFKDIKKSAAS</sequence>
<evidence type="ECO:0000256" key="4">
    <source>
        <dbReference type="ARBA" id="ARBA00022827"/>
    </source>
</evidence>
<dbReference type="Gene3D" id="1.10.540.10">
    <property type="entry name" value="Acyl-CoA dehydrogenase/oxidase, N-terminal domain"/>
    <property type="match status" value="1"/>
</dbReference>
<proteinExistence type="inferred from homology"/>